<gene>
    <name evidence="2" type="ORF">PTTT1_LOCUS42641</name>
</gene>
<feature type="region of interest" description="Disordered" evidence="1">
    <location>
        <begin position="53"/>
        <end position="82"/>
    </location>
</feature>
<organism evidence="2">
    <name type="scientific">Phaeodactylum tricornutum</name>
    <name type="common">Diatom</name>
    <dbReference type="NCBI Taxonomy" id="2850"/>
    <lineage>
        <taxon>Eukaryota</taxon>
        <taxon>Sar</taxon>
        <taxon>Stramenopiles</taxon>
        <taxon>Ochrophyta</taxon>
        <taxon>Bacillariophyta</taxon>
        <taxon>Bacillariophyceae</taxon>
        <taxon>Bacillariophycidae</taxon>
        <taxon>Naviculales</taxon>
        <taxon>Phaeodactylaceae</taxon>
        <taxon>Phaeodactylum</taxon>
    </lineage>
</organism>
<feature type="compositionally biased region" description="Polar residues" evidence="1">
    <location>
        <begin position="72"/>
        <end position="82"/>
    </location>
</feature>
<feature type="region of interest" description="Disordered" evidence="1">
    <location>
        <begin position="167"/>
        <end position="191"/>
    </location>
</feature>
<name>A0A8J9SG66_PHATR</name>
<reference evidence="2" key="1">
    <citation type="submission" date="2022-02" db="EMBL/GenBank/DDBJ databases">
        <authorList>
            <person name="Giguere J D."/>
        </authorList>
    </citation>
    <scope>NUCLEOTIDE SEQUENCE</scope>
    <source>
        <strain evidence="2">CCAP 1055/1</strain>
    </source>
</reference>
<protein>
    <submittedName>
        <fullName evidence="2">Uncharacterized protein</fullName>
    </submittedName>
</protein>
<evidence type="ECO:0000313" key="2">
    <source>
        <dbReference type="EMBL" id="CAG9289753.1"/>
    </source>
</evidence>
<proteinExistence type="predicted"/>
<evidence type="ECO:0000256" key="1">
    <source>
        <dbReference type="SAM" id="MobiDB-lite"/>
    </source>
</evidence>
<dbReference type="Proteomes" id="UP000836788">
    <property type="component" value="Chromosome 4"/>
</dbReference>
<feature type="region of interest" description="Disordered" evidence="1">
    <location>
        <begin position="113"/>
        <end position="134"/>
    </location>
</feature>
<accession>A0A8J9SG66</accession>
<sequence length="191" mass="21065">MSEESKIADGDYVMMGAGSVVPGRSIPAAGLDDPSLSQEEKDHRLAVAIQQQENAAAYSEHKKKHAEHVHAQQNRTARSGTFTKLAAVRSKDHGMFSVPAEYTSEMAYHRSDNKYAFPGGNDKFSPPPQGASPQEIADHQMAANLQKFEQVDAGTIRTMTKIVTEETEAETAQAHRTQRSNYHINQKAFPR</sequence>
<dbReference type="EMBL" id="OU594945">
    <property type="protein sequence ID" value="CAG9289753.1"/>
    <property type="molecule type" value="Genomic_DNA"/>
</dbReference>
<dbReference type="AlphaFoldDB" id="A0A8J9SG66"/>